<dbReference type="AlphaFoldDB" id="A0A8B8UV37"/>
<dbReference type="PANTHER" id="PTHR28298">
    <property type="entry name" value="EISOSOME PROTEIN 1"/>
    <property type="match status" value="1"/>
</dbReference>
<feature type="compositionally biased region" description="Basic and acidic residues" evidence="3">
    <location>
        <begin position="855"/>
        <end position="869"/>
    </location>
</feature>
<reference evidence="4" key="2">
    <citation type="submission" date="2020-01" db="EMBL/GenBank/DDBJ databases">
        <title>Population-level Yeast Reference Genomes.</title>
        <authorList>
            <person name="Yue J.-X."/>
        </authorList>
    </citation>
    <scope>NUCLEOTIDE SEQUENCE</scope>
    <source>
        <strain evidence="4">CBS432</strain>
    </source>
</reference>
<evidence type="ECO:0000256" key="1">
    <source>
        <dbReference type="ARBA" id="ARBA00008528"/>
    </source>
</evidence>
<dbReference type="OrthoDB" id="4070583at2759"/>
<dbReference type="Pfam" id="PF12757">
    <property type="entry name" value="Eisosome1"/>
    <property type="match status" value="1"/>
</dbReference>
<dbReference type="InterPro" id="IPR024527">
    <property type="entry name" value="Eisosome1"/>
</dbReference>
<dbReference type="KEGG" id="spao:SPAR_K01610"/>
<reference evidence="4" key="4">
    <citation type="submission" date="2025-08" db="UniProtKB">
        <authorList>
            <consortium name="RefSeq"/>
        </authorList>
    </citation>
    <scope>IDENTIFICATION</scope>
    <source>
        <strain evidence="4">CBS432</strain>
    </source>
</reference>
<evidence type="ECO:0000256" key="2">
    <source>
        <dbReference type="SAM" id="Coils"/>
    </source>
</evidence>
<feature type="region of interest" description="Disordered" evidence="3">
    <location>
        <begin position="833"/>
        <end position="921"/>
    </location>
</feature>
<feature type="region of interest" description="Disordered" evidence="3">
    <location>
        <begin position="746"/>
        <end position="788"/>
    </location>
</feature>
<keyword evidence="2" id="KW-0175">Coiled coil</keyword>
<reference evidence="4" key="1">
    <citation type="journal article" date="2017" name="Nat. Genet.">
        <title>Contrasting evolutionary genome dynamics between domesticated and wild yeasts.</title>
        <authorList>
            <person name="Yue J.X."/>
            <person name="Li J."/>
            <person name="Aigrain L."/>
            <person name="Hallin J."/>
            <person name="Persson K."/>
            <person name="Oliver K."/>
            <person name="Bergstrom A."/>
            <person name="Coupland P."/>
            <person name="Warringer J."/>
            <person name="Lagomarsino M.C."/>
            <person name="Fischer G."/>
            <person name="Durbin R."/>
            <person name="Liti G."/>
        </authorList>
    </citation>
    <scope>NUCLEOTIDE SEQUENCE</scope>
    <source>
        <strain evidence="4">CBS432</strain>
    </source>
</reference>
<feature type="coiled-coil region" evidence="2">
    <location>
        <begin position="570"/>
        <end position="597"/>
    </location>
</feature>
<dbReference type="RefSeq" id="XP_033767576.1">
    <property type="nucleotide sequence ID" value="XM_033911685.1"/>
</dbReference>
<gene>
    <name evidence="4" type="primary">LPX2</name>
    <name evidence="4" type="ORF">SPAR_K01610</name>
</gene>
<feature type="compositionally biased region" description="Basic and acidic residues" evidence="3">
    <location>
        <begin position="685"/>
        <end position="699"/>
    </location>
</feature>
<dbReference type="GO" id="GO:0070941">
    <property type="term" value="P:eisosome assembly"/>
    <property type="evidence" value="ECO:0007669"/>
    <property type="project" value="TreeGrafter"/>
</dbReference>
<accession>A0A8B8UV37</accession>
<sequence>MSLISPFQTADVESVQTSEQITERETVRVSTLQGPLHSSEMHGVAPETPRSISDDVRKLKSIYSTYQHSGQPLSKEAIFHAKQKYGILNTPANYRTLGLGDSGSESADLAARLANKRTKGQPNDTVETAIEQKARNEAFKETFSKIPLTPPEDVPVTVNLGLKGKRDFLTRLAAQKALASSSSSVNSINEASDRSSLKKKRPSGAPLGDEFDANVVNPQHSARFKSLDLSKVLDGAERRAISRVNDRLYPQKVNFKNGLQSGNESGVSKANKEVFKKGTLEKLERSAEQFLNSHTGNERQRLNDRQYVYAKSAADAVKDLDPKTLEDPDFAAKEAQRNVYIQQVSSPMVLHEAQKLANRKLQDIDARDTYMILFGNQAYNKLAVKIALEHYSVNQEQKKKIYLGGGLWITPEEVNVVARKLISPVVNEIDERASKQRDVDKDIERRSRVLDQEYENWNFMERVKEQNDKQLLLAMESKQQREKVAKKAEGGQSYDLLVQNMNIKVQQKERELENAKKNHEHLRNELQETLSKNLLGENDELKDWNDACERDLKNSNIEHDQAVRSHFSNLRNSEKGYDELMDEHSKLQVEIKRLNASITKHKTAIHDFNARVDADGVLAAERGQQIRSERHLLDATVNDPLVISAEKAKEEAELATEECMLRELQIDEMAIIRNIKLREYERKLKKERETASRPRKDSEGLTNDSNVSRDVIVNAAATNEKTAHIGESASPKDAIKSRFLSTYNTGKDVDSSASARSVTGVSGVLDDRPETPTSNKKTELHGNDVGPHKVHQAADDIAEDSILNDKNKSSRPVADTGGSITIEQFLLSKNANKQGLSKTESGTMKNDSVVNPMGSKKEHDFAHTSDKGRRSFSGFSQGSIENDYSNEVTDDQDDQDESDIRVRDSNDSSTSPKESFFKEVI</sequence>
<dbReference type="PANTHER" id="PTHR28298:SF1">
    <property type="entry name" value="EISOSOME PROTEIN 1"/>
    <property type="match status" value="1"/>
</dbReference>
<feature type="compositionally biased region" description="Polar residues" evidence="3">
    <location>
        <begin position="833"/>
        <end position="849"/>
    </location>
</feature>
<feature type="compositionally biased region" description="Basic and acidic residues" evidence="3">
    <location>
        <begin position="765"/>
        <end position="782"/>
    </location>
</feature>
<reference evidence="4" key="3">
    <citation type="submission" date="2025-07" db="EMBL/GenBank/DDBJ databases">
        <authorList>
            <consortium name="NCBI Genome Project"/>
        </authorList>
    </citation>
    <scope>NUCLEOTIDE SEQUENCE</scope>
    <source>
        <strain evidence="4">CBS432</strain>
    </source>
</reference>
<name>A0A8B8UV37_SACPA</name>
<evidence type="ECO:0000313" key="4">
    <source>
        <dbReference type="RefSeq" id="XP_033767576.1"/>
    </source>
</evidence>
<feature type="region of interest" description="Disordered" evidence="3">
    <location>
        <begin position="1"/>
        <end position="26"/>
    </location>
</feature>
<feature type="region of interest" description="Disordered" evidence="3">
    <location>
        <begin position="685"/>
        <end position="706"/>
    </location>
</feature>
<organism evidence="4">
    <name type="scientific">Saccharomyces paradoxus</name>
    <name type="common">Yeast</name>
    <name type="synonym">Saccharomyces douglasii</name>
    <dbReference type="NCBI Taxonomy" id="27291"/>
    <lineage>
        <taxon>Eukaryota</taxon>
        <taxon>Fungi</taxon>
        <taxon>Dikarya</taxon>
        <taxon>Ascomycota</taxon>
        <taxon>Saccharomycotina</taxon>
        <taxon>Saccharomycetes</taxon>
        <taxon>Saccharomycetales</taxon>
        <taxon>Saccharomycetaceae</taxon>
        <taxon>Saccharomyces</taxon>
    </lineage>
</organism>
<evidence type="ECO:0000256" key="3">
    <source>
        <dbReference type="SAM" id="MobiDB-lite"/>
    </source>
</evidence>
<feature type="compositionally biased region" description="Acidic residues" evidence="3">
    <location>
        <begin position="888"/>
        <end position="897"/>
    </location>
</feature>
<comment type="similarity">
    <text evidence="1">Belongs to the EIS1 family.</text>
</comment>
<dbReference type="VEuPathDB" id="FungiDB:SPAR_K01610"/>
<dbReference type="GeneID" id="54631929"/>
<proteinExistence type="inferred from homology"/>
<feature type="region of interest" description="Disordered" evidence="3">
    <location>
        <begin position="183"/>
        <end position="213"/>
    </location>
</feature>
<feature type="coiled-coil region" evidence="2">
    <location>
        <begin position="498"/>
        <end position="532"/>
    </location>
</feature>
<protein>
    <submittedName>
        <fullName evidence="4">Lpx2p</fullName>
    </submittedName>
</protein>
<feature type="compositionally biased region" description="Polar residues" evidence="3">
    <location>
        <begin position="746"/>
        <end position="760"/>
    </location>
</feature>